<keyword evidence="2" id="KW-0812">Transmembrane</keyword>
<feature type="transmembrane region" description="Helical" evidence="2">
    <location>
        <begin position="564"/>
        <end position="585"/>
    </location>
</feature>
<keyword evidence="4" id="KW-1185">Reference proteome</keyword>
<name>A0A7D5T2Q0_9EURY</name>
<evidence type="ECO:0000256" key="1">
    <source>
        <dbReference type="SAM" id="MobiDB-lite"/>
    </source>
</evidence>
<evidence type="ECO:0000256" key="2">
    <source>
        <dbReference type="SAM" id="Phobius"/>
    </source>
</evidence>
<evidence type="ECO:0008006" key="5">
    <source>
        <dbReference type="Google" id="ProtNLM"/>
    </source>
</evidence>
<protein>
    <recommendedName>
        <fullName evidence="5">DUF4129 domain-containing protein</fullName>
    </recommendedName>
</protein>
<gene>
    <name evidence="3" type="ORF">HZS54_06805</name>
</gene>
<dbReference type="EMBL" id="CP058909">
    <property type="protein sequence ID" value="QLH81351.1"/>
    <property type="molecule type" value="Genomic_DNA"/>
</dbReference>
<feature type="region of interest" description="Disordered" evidence="1">
    <location>
        <begin position="33"/>
        <end position="52"/>
    </location>
</feature>
<dbReference type="KEGG" id="hpel:HZS54_06805"/>
<feature type="compositionally biased region" description="Low complexity" evidence="1">
    <location>
        <begin position="615"/>
        <end position="624"/>
    </location>
</feature>
<dbReference type="RefSeq" id="WP_179921258.1">
    <property type="nucleotide sequence ID" value="NZ_CP058909.1"/>
</dbReference>
<evidence type="ECO:0000313" key="3">
    <source>
        <dbReference type="EMBL" id="QLH81351.1"/>
    </source>
</evidence>
<dbReference type="OrthoDB" id="206387at2157"/>
<evidence type="ECO:0000313" key="4">
    <source>
        <dbReference type="Proteomes" id="UP000509346"/>
    </source>
</evidence>
<keyword evidence="2" id="KW-1133">Transmembrane helix</keyword>
<organism evidence="3 4">
    <name type="scientific">Halosimplex pelagicum</name>
    <dbReference type="NCBI Taxonomy" id="869886"/>
    <lineage>
        <taxon>Archaea</taxon>
        <taxon>Methanobacteriati</taxon>
        <taxon>Methanobacteriota</taxon>
        <taxon>Stenosarchaea group</taxon>
        <taxon>Halobacteria</taxon>
        <taxon>Halobacteriales</taxon>
        <taxon>Haloarculaceae</taxon>
        <taxon>Halosimplex</taxon>
    </lineage>
</organism>
<dbReference type="GeneID" id="56082284"/>
<dbReference type="Proteomes" id="UP000509346">
    <property type="component" value="Chromosome"/>
</dbReference>
<feature type="region of interest" description="Disordered" evidence="1">
    <location>
        <begin position="593"/>
        <end position="624"/>
    </location>
</feature>
<sequence>MAGRSRALVLGCLALLVAGSLPVSGALVAGAPTADDRVTRGDGPQLTHLGGDSGGLAVQANNTTRQHDNPANISEAGDLLGVRDWLSNRMLQGLSTGAIQLDQGQYEQAQSVLGDEFGARLDQYVDVVGETDTETDDDNADPFERTRDAQRNLTETVQSYDETYEAYQDAVEADDEAAARERARRLQRLATDVRRLNRTVIGGYQRLENQSGADLGRATTSVENVTENVTERQREVDEALFTGTALALSSDSATISYSDPLRASGQLTTDAGEPVADREIRVRIAGRDRTVRTDGDGQFQLTFRPRTVRIDRSSLTVRYVPANESPYLASNDSVAVDIEQVTATLSVEEASEQAAFGDQVEATARLALDGQPVRGIPLRATIGSARLGSSVTAETGTASTSGTLPATVPAGNRSLTVSAGGPNMAVTADPVSRPISVRSTGTNLTVAAEQSPGDTLAVEGTLTTTDSRPVGEQPVEVAVGEAVTETVRTGADGSYALAVDGSQLGVTGNATVTVRARFDGADTNLDNASAATRFTYRNRTALGTGTGDGSSPLPSNVFPGEGPISSVALGGLAALLVLFVVLLVLRRRYADGGGSSTDAASGDDPDDATGVGPTAAADASAAEPADEISAADGLDFGPAESFLAAGNTAAAVRYAYQHFRGHVAEDVGAPESDTHWEFFERCRANGMDSDQLNVIRDLVEAYEAVEFRPGPADPDADALLAAIDAKWA</sequence>
<keyword evidence="2" id="KW-0472">Membrane</keyword>
<accession>A0A7D5T2Q0</accession>
<reference evidence="3 4" key="1">
    <citation type="submission" date="2020-07" db="EMBL/GenBank/DDBJ databases">
        <title>Halosimplex litoreum sp. nov. and Halosimplex rubrum sp. nov., isolated from different salt environments.</title>
        <authorList>
            <person name="Cui H."/>
        </authorList>
    </citation>
    <scope>NUCLEOTIDE SEQUENCE [LARGE SCALE GENOMIC DNA]</scope>
    <source>
        <strain evidence="3 4">R2</strain>
    </source>
</reference>
<proteinExistence type="predicted"/>
<dbReference type="AlphaFoldDB" id="A0A7D5T2Q0"/>